<comment type="similarity">
    <text evidence="2">Belongs to the plant cysteine rich small secretory peptide family. Epidermal patterning factor subfamily.</text>
</comment>
<sequence length="153" mass="16776">MSMLPLFVNPSEPISFAGILLQTLLQHQQLRGHSTSAAYTLSRHRAEARVAALTATGTGTQDDVLMMTVIQGPSRRTISCGGADVVRKRRRRRMEEVEVGSALPDCSYACGSCAPCKRVTVSYTCSRRLFLPQSQPCPLAYRCMCNGHSYPIP</sequence>
<dbReference type="OrthoDB" id="771316at2759"/>
<dbReference type="InterPro" id="IPR039455">
    <property type="entry name" value="EPFL"/>
</dbReference>
<keyword evidence="5" id="KW-1015">Disulfide bond</keyword>
<evidence type="ECO:0008006" key="8">
    <source>
        <dbReference type="Google" id="ProtNLM"/>
    </source>
</evidence>
<dbReference type="GO" id="GO:0010052">
    <property type="term" value="P:guard cell differentiation"/>
    <property type="evidence" value="ECO:0007669"/>
    <property type="project" value="TreeGrafter"/>
</dbReference>
<dbReference type="GO" id="GO:0005576">
    <property type="term" value="C:extracellular region"/>
    <property type="evidence" value="ECO:0007669"/>
    <property type="project" value="UniProtKB-SubCell"/>
</dbReference>
<comment type="caution">
    <text evidence="6">The sequence shown here is derived from an EMBL/GenBank/DDBJ whole genome shotgun (WGS) entry which is preliminary data.</text>
</comment>
<keyword evidence="3" id="KW-0964">Secreted</keyword>
<dbReference type="Pfam" id="PF17181">
    <property type="entry name" value="EPF"/>
    <property type="match status" value="1"/>
</dbReference>
<evidence type="ECO:0000256" key="1">
    <source>
        <dbReference type="ARBA" id="ARBA00004613"/>
    </source>
</evidence>
<dbReference type="AlphaFoldDB" id="A0A9D4ZFM9"/>
<organism evidence="6 7">
    <name type="scientific">Adiantum capillus-veneris</name>
    <name type="common">Maidenhair fern</name>
    <dbReference type="NCBI Taxonomy" id="13818"/>
    <lineage>
        <taxon>Eukaryota</taxon>
        <taxon>Viridiplantae</taxon>
        <taxon>Streptophyta</taxon>
        <taxon>Embryophyta</taxon>
        <taxon>Tracheophyta</taxon>
        <taxon>Polypodiopsida</taxon>
        <taxon>Polypodiidae</taxon>
        <taxon>Polypodiales</taxon>
        <taxon>Pteridineae</taxon>
        <taxon>Pteridaceae</taxon>
        <taxon>Vittarioideae</taxon>
        <taxon>Adiantum</taxon>
    </lineage>
</organism>
<proteinExistence type="inferred from homology"/>
<evidence type="ECO:0000256" key="5">
    <source>
        <dbReference type="ARBA" id="ARBA00023157"/>
    </source>
</evidence>
<evidence type="ECO:0000313" key="6">
    <source>
        <dbReference type="EMBL" id="KAI5073688.1"/>
    </source>
</evidence>
<keyword evidence="7" id="KW-1185">Reference proteome</keyword>
<dbReference type="Proteomes" id="UP000886520">
    <property type="component" value="Chromosome 11"/>
</dbReference>
<evidence type="ECO:0000256" key="2">
    <source>
        <dbReference type="ARBA" id="ARBA00008127"/>
    </source>
</evidence>
<name>A0A9D4ZFM9_ADICA</name>
<reference evidence="6" key="1">
    <citation type="submission" date="2021-01" db="EMBL/GenBank/DDBJ databases">
        <title>Adiantum capillus-veneris genome.</title>
        <authorList>
            <person name="Fang Y."/>
            <person name="Liao Q."/>
        </authorList>
    </citation>
    <scope>NUCLEOTIDE SEQUENCE</scope>
    <source>
        <strain evidence="6">H3</strain>
        <tissue evidence="6">Leaf</tissue>
    </source>
</reference>
<comment type="subcellular location">
    <subcellularLocation>
        <location evidence="1">Secreted</location>
    </subcellularLocation>
</comment>
<protein>
    <recommendedName>
        <fullName evidence="8">Epidermal patterning factor-like protein</fullName>
    </recommendedName>
</protein>
<dbReference type="PANTHER" id="PTHR33109:SF4">
    <property type="entry name" value="EPIDERMAL PATTERNING FACTOR-LIKE PROTEIN 6"/>
    <property type="match status" value="1"/>
</dbReference>
<dbReference type="PANTHER" id="PTHR33109">
    <property type="entry name" value="EPIDERMAL PATTERNING FACTOR-LIKE PROTEIN 4"/>
    <property type="match status" value="1"/>
</dbReference>
<gene>
    <name evidence="6" type="ORF">GOP47_0011701</name>
</gene>
<accession>A0A9D4ZFM9</accession>
<keyword evidence="4" id="KW-0732">Signal</keyword>
<evidence type="ECO:0000256" key="3">
    <source>
        <dbReference type="ARBA" id="ARBA00022525"/>
    </source>
</evidence>
<evidence type="ECO:0000313" key="7">
    <source>
        <dbReference type="Proteomes" id="UP000886520"/>
    </source>
</evidence>
<dbReference type="EMBL" id="JABFUD020000011">
    <property type="protein sequence ID" value="KAI5073688.1"/>
    <property type="molecule type" value="Genomic_DNA"/>
</dbReference>
<evidence type="ECO:0000256" key="4">
    <source>
        <dbReference type="ARBA" id="ARBA00022729"/>
    </source>
</evidence>